<dbReference type="GO" id="GO:0000976">
    <property type="term" value="F:transcription cis-regulatory region binding"/>
    <property type="evidence" value="ECO:0007669"/>
    <property type="project" value="TreeGrafter"/>
</dbReference>
<accession>A0A7I8D0T1</accession>
<dbReference type="GO" id="GO:0032993">
    <property type="term" value="C:protein-DNA complex"/>
    <property type="evidence" value="ECO:0007669"/>
    <property type="project" value="TreeGrafter"/>
</dbReference>
<dbReference type="InterPro" id="IPR001789">
    <property type="entry name" value="Sig_transdc_resp-reg_receiver"/>
</dbReference>
<dbReference type="Proteomes" id="UP000593890">
    <property type="component" value="Chromosome"/>
</dbReference>
<feature type="modified residue" description="4-aspartylphosphate" evidence="6">
    <location>
        <position position="99"/>
    </location>
</feature>
<keyword evidence="11" id="KW-1185">Reference proteome</keyword>
<organism evidence="10 11">
    <name type="scientific">Solibaculum mannosilyticum</name>
    <dbReference type="NCBI Taxonomy" id="2780922"/>
    <lineage>
        <taxon>Bacteria</taxon>
        <taxon>Bacillati</taxon>
        <taxon>Bacillota</taxon>
        <taxon>Clostridia</taxon>
        <taxon>Eubacteriales</taxon>
        <taxon>Oscillospiraceae</taxon>
        <taxon>Solibaculum</taxon>
    </lineage>
</organism>
<keyword evidence="3 7" id="KW-0238">DNA-binding</keyword>
<evidence type="ECO:0000256" key="6">
    <source>
        <dbReference type="PROSITE-ProRule" id="PRU00169"/>
    </source>
</evidence>
<evidence type="ECO:0000313" key="11">
    <source>
        <dbReference type="Proteomes" id="UP000593890"/>
    </source>
</evidence>
<dbReference type="SUPFAM" id="SSF52172">
    <property type="entry name" value="CheY-like"/>
    <property type="match status" value="1"/>
</dbReference>
<dbReference type="CDD" id="cd18159">
    <property type="entry name" value="REC_OmpR_NsrR-like"/>
    <property type="match status" value="1"/>
</dbReference>
<evidence type="ECO:0000256" key="3">
    <source>
        <dbReference type="ARBA" id="ARBA00023125"/>
    </source>
</evidence>
<reference evidence="11" key="1">
    <citation type="submission" date="2020-07" db="EMBL/GenBank/DDBJ databases">
        <title>Complete genome sequencing of Clostridia bacterium strain 12CBH8.</title>
        <authorList>
            <person name="Sakamoto M."/>
            <person name="Murakami T."/>
            <person name="Mori H."/>
        </authorList>
    </citation>
    <scope>NUCLEOTIDE SEQUENCE [LARGE SCALE GENOMIC DNA]</scope>
    <source>
        <strain evidence="11">12CBH8</strain>
    </source>
</reference>
<dbReference type="GO" id="GO:0005829">
    <property type="term" value="C:cytosol"/>
    <property type="evidence" value="ECO:0007669"/>
    <property type="project" value="TreeGrafter"/>
</dbReference>
<dbReference type="PROSITE" id="PS51755">
    <property type="entry name" value="OMPR_PHOB"/>
    <property type="match status" value="1"/>
</dbReference>
<evidence type="ECO:0000256" key="1">
    <source>
        <dbReference type="ARBA" id="ARBA00018672"/>
    </source>
</evidence>
<keyword evidence="2" id="KW-0805">Transcription regulation</keyword>
<keyword evidence="4" id="KW-0804">Transcription</keyword>
<dbReference type="AlphaFoldDB" id="A0A7I8D0T1"/>
<dbReference type="PANTHER" id="PTHR48111:SF43">
    <property type="entry name" value="STAGE 0 SPORULATION PROTEIN A HOMOLOG"/>
    <property type="match status" value="1"/>
</dbReference>
<feature type="domain" description="OmpR/PhoB-type" evidence="9">
    <location>
        <begin position="173"/>
        <end position="270"/>
    </location>
</feature>
<proteinExistence type="predicted"/>
<dbReference type="Pfam" id="PF00072">
    <property type="entry name" value="Response_reg"/>
    <property type="match status" value="1"/>
</dbReference>
<name>A0A7I8D0T1_9FIRM</name>
<dbReference type="GO" id="GO:0000156">
    <property type="term" value="F:phosphorelay response regulator activity"/>
    <property type="evidence" value="ECO:0007669"/>
    <property type="project" value="TreeGrafter"/>
</dbReference>
<dbReference type="Gene3D" id="3.40.50.2300">
    <property type="match status" value="1"/>
</dbReference>
<dbReference type="GO" id="GO:0006355">
    <property type="term" value="P:regulation of DNA-templated transcription"/>
    <property type="evidence" value="ECO:0007669"/>
    <property type="project" value="InterPro"/>
</dbReference>
<dbReference type="InterPro" id="IPR036388">
    <property type="entry name" value="WH-like_DNA-bd_sf"/>
</dbReference>
<dbReference type="SMART" id="SM00862">
    <property type="entry name" value="Trans_reg_C"/>
    <property type="match status" value="1"/>
</dbReference>
<dbReference type="InterPro" id="IPR011006">
    <property type="entry name" value="CheY-like_superfamily"/>
</dbReference>
<dbReference type="SMART" id="SM00448">
    <property type="entry name" value="REC"/>
    <property type="match status" value="1"/>
</dbReference>
<dbReference type="InterPro" id="IPR039420">
    <property type="entry name" value="WalR-like"/>
</dbReference>
<dbReference type="PANTHER" id="PTHR48111">
    <property type="entry name" value="REGULATOR OF RPOS"/>
    <property type="match status" value="1"/>
</dbReference>
<feature type="DNA-binding region" description="OmpR/PhoB-type" evidence="7">
    <location>
        <begin position="173"/>
        <end position="270"/>
    </location>
</feature>
<gene>
    <name evidence="10" type="ORF">C12CBH8_10290</name>
</gene>
<dbReference type="KEGG" id="sman:C12CBH8_10290"/>
<comment type="function">
    <text evidence="5">May play the central regulatory role in sporulation. It may be an element of the effector pathway responsible for the activation of sporulation genes in response to nutritional stress. Spo0A may act in concert with spo0H (a sigma factor) to control the expression of some genes that are critical to the sporulation process.</text>
</comment>
<keyword evidence="6" id="KW-0597">Phosphoprotein</keyword>
<evidence type="ECO:0000256" key="7">
    <source>
        <dbReference type="PROSITE-ProRule" id="PRU01091"/>
    </source>
</evidence>
<dbReference type="SUPFAM" id="SSF46894">
    <property type="entry name" value="C-terminal effector domain of the bipartite response regulators"/>
    <property type="match status" value="1"/>
</dbReference>
<feature type="domain" description="Response regulatory" evidence="8">
    <location>
        <begin position="50"/>
        <end position="163"/>
    </location>
</feature>
<dbReference type="CDD" id="cd00383">
    <property type="entry name" value="trans_reg_C"/>
    <property type="match status" value="1"/>
</dbReference>
<protein>
    <recommendedName>
        <fullName evidence="1">Stage 0 sporulation protein A homolog</fullName>
    </recommendedName>
</protein>
<evidence type="ECO:0000256" key="4">
    <source>
        <dbReference type="ARBA" id="ARBA00023163"/>
    </source>
</evidence>
<sequence length="270" mass="30801">MDNNQEYLSLLFKNEKEADFLDFGFSFWVKLCYSNSIVRDHRGGDGILYKILIVEDDAVIAHAIQQQVTSWGYEAQCVSDFQNVMVQFIALDPQLVLLDITLPFYNGYHWCNEIRKVSKVPILFISSASDNMNIVLAMNMGGDDFIAKPFDLEVLTAKVQAILRRTYDFGSQVNLLEHKGAILNTSDASLTYQGQRIDLTKNDYKILQTLLENKGKAVSRDTLMTKLWKTDSFIDENTLTVSITRLRRKLKEAGLDDFIKTKKGIGYLVE</sequence>
<dbReference type="InterPro" id="IPR016032">
    <property type="entry name" value="Sig_transdc_resp-reg_C-effctor"/>
</dbReference>
<dbReference type="InterPro" id="IPR001867">
    <property type="entry name" value="OmpR/PhoB-type_DNA-bd"/>
</dbReference>
<evidence type="ECO:0000256" key="2">
    <source>
        <dbReference type="ARBA" id="ARBA00023015"/>
    </source>
</evidence>
<dbReference type="Pfam" id="PF00486">
    <property type="entry name" value="Trans_reg_C"/>
    <property type="match status" value="1"/>
</dbReference>
<evidence type="ECO:0000259" key="8">
    <source>
        <dbReference type="PROSITE" id="PS50110"/>
    </source>
</evidence>
<evidence type="ECO:0000313" key="10">
    <source>
        <dbReference type="EMBL" id="BCI60390.1"/>
    </source>
</evidence>
<dbReference type="EMBL" id="AP023321">
    <property type="protein sequence ID" value="BCI60390.1"/>
    <property type="molecule type" value="Genomic_DNA"/>
</dbReference>
<evidence type="ECO:0000259" key="9">
    <source>
        <dbReference type="PROSITE" id="PS51755"/>
    </source>
</evidence>
<dbReference type="Gene3D" id="1.10.10.10">
    <property type="entry name" value="Winged helix-like DNA-binding domain superfamily/Winged helix DNA-binding domain"/>
    <property type="match status" value="1"/>
</dbReference>
<evidence type="ECO:0000256" key="5">
    <source>
        <dbReference type="ARBA" id="ARBA00024867"/>
    </source>
</evidence>
<dbReference type="PROSITE" id="PS50110">
    <property type="entry name" value="RESPONSE_REGULATORY"/>
    <property type="match status" value="1"/>
</dbReference>